<dbReference type="RefSeq" id="WP_166104971.1">
    <property type="nucleotide sequence ID" value="NZ_JAADJT010000007.1"/>
</dbReference>
<dbReference type="Pfam" id="PF01095">
    <property type="entry name" value="Pectinesterase"/>
    <property type="match status" value="1"/>
</dbReference>
<dbReference type="InterPro" id="IPR012334">
    <property type="entry name" value="Pectin_lyas_fold"/>
</dbReference>
<keyword evidence="3" id="KW-0063">Aspartyl esterase</keyword>
<feature type="domain" description="Pectinesterase catalytic" evidence="5">
    <location>
        <begin position="217"/>
        <end position="486"/>
    </location>
</feature>
<keyword evidence="4" id="KW-0732">Signal</keyword>
<dbReference type="PANTHER" id="PTHR31321:SF57">
    <property type="entry name" value="PECTINESTERASE 53-RELATED"/>
    <property type="match status" value="1"/>
</dbReference>
<evidence type="ECO:0000313" key="6">
    <source>
        <dbReference type="EMBL" id="NGZ85742.1"/>
    </source>
</evidence>
<reference evidence="6 7" key="1">
    <citation type="submission" date="2020-01" db="EMBL/GenBank/DDBJ databases">
        <authorList>
            <person name="Lee S.D."/>
        </authorList>
    </citation>
    <scope>NUCLEOTIDE SEQUENCE [LARGE SCALE GENOMIC DNA]</scope>
    <source>
        <strain evidence="6 7">SAP-35</strain>
    </source>
</reference>
<protein>
    <submittedName>
        <fullName evidence="6">Carbohydrate esterase</fullName>
    </submittedName>
</protein>
<evidence type="ECO:0000256" key="1">
    <source>
        <dbReference type="ARBA" id="ARBA00008891"/>
    </source>
</evidence>
<accession>A0ABX0FMK9</accession>
<dbReference type="InterPro" id="IPR000070">
    <property type="entry name" value="Pectinesterase_cat"/>
</dbReference>
<dbReference type="EMBL" id="JAADJT010000007">
    <property type="protein sequence ID" value="NGZ85742.1"/>
    <property type="molecule type" value="Genomic_DNA"/>
</dbReference>
<dbReference type="PANTHER" id="PTHR31321">
    <property type="entry name" value="ACYL-COA THIOESTER HYDROLASE YBHC-RELATED"/>
    <property type="match status" value="1"/>
</dbReference>
<dbReference type="Gene3D" id="2.160.20.10">
    <property type="entry name" value="Single-stranded right-handed beta-helix, Pectin lyase-like"/>
    <property type="match status" value="1"/>
</dbReference>
<evidence type="ECO:0000256" key="3">
    <source>
        <dbReference type="ARBA" id="ARBA00023085"/>
    </source>
</evidence>
<organism evidence="6 7">
    <name type="scientific">Duganella aceris</name>
    <dbReference type="NCBI Taxonomy" id="2703883"/>
    <lineage>
        <taxon>Bacteria</taxon>
        <taxon>Pseudomonadati</taxon>
        <taxon>Pseudomonadota</taxon>
        <taxon>Betaproteobacteria</taxon>
        <taxon>Burkholderiales</taxon>
        <taxon>Oxalobacteraceae</taxon>
        <taxon>Telluria group</taxon>
        <taxon>Duganella</taxon>
    </lineage>
</organism>
<dbReference type="InterPro" id="IPR011050">
    <property type="entry name" value="Pectin_lyase_fold/virulence"/>
</dbReference>
<dbReference type="SUPFAM" id="SSF51126">
    <property type="entry name" value="Pectin lyase-like"/>
    <property type="match status" value="1"/>
</dbReference>
<evidence type="ECO:0000313" key="7">
    <source>
        <dbReference type="Proteomes" id="UP000666369"/>
    </source>
</evidence>
<keyword evidence="2" id="KW-0378">Hydrolase</keyword>
<feature type="chain" id="PRO_5045106370" evidence="4">
    <location>
        <begin position="27"/>
        <end position="516"/>
    </location>
</feature>
<evidence type="ECO:0000259" key="5">
    <source>
        <dbReference type="Pfam" id="PF01095"/>
    </source>
</evidence>
<evidence type="ECO:0000256" key="4">
    <source>
        <dbReference type="SAM" id="SignalP"/>
    </source>
</evidence>
<comment type="similarity">
    <text evidence="1">Belongs to the pectinesterase family.</text>
</comment>
<name>A0ABX0FMK9_9BURK</name>
<reference evidence="7" key="2">
    <citation type="submission" date="2023-07" db="EMBL/GenBank/DDBJ databases">
        <title>Duganella aceri sp. nov., isolated from tree sap.</title>
        <authorList>
            <person name="Kim I.S."/>
        </authorList>
    </citation>
    <scope>NUCLEOTIDE SEQUENCE [LARGE SCALE GENOMIC DNA]</scope>
    <source>
        <strain evidence="7">SAP-35</strain>
    </source>
</reference>
<feature type="signal peptide" evidence="4">
    <location>
        <begin position="1"/>
        <end position="26"/>
    </location>
</feature>
<gene>
    <name evidence="6" type="ORF">GW587_15970</name>
</gene>
<evidence type="ECO:0000256" key="2">
    <source>
        <dbReference type="ARBA" id="ARBA00022801"/>
    </source>
</evidence>
<comment type="caution">
    <text evidence="6">The sequence shown here is derived from an EMBL/GenBank/DDBJ whole genome shotgun (WGS) entry which is preliminary data.</text>
</comment>
<keyword evidence="7" id="KW-1185">Reference proteome</keyword>
<proteinExistence type="inferred from homology"/>
<dbReference type="Proteomes" id="UP000666369">
    <property type="component" value="Unassembled WGS sequence"/>
</dbReference>
<sequence>MRALPLTGLAAVAALVALTASVPASAAHGATAPVSAARGAVALLPASGAQRVNPDAHLVLRFDQPPVLGSSGQIRIYDAATDRLVDTLDMSIPAGPTERTKLPAAPYLSTPYAYADGPRATNADTKPGTPSAGAEAGGNKFQLTIIGGFTDGFHFHPVIVRDKTATIYPHNNLLDYGKRYYVQIDPGVITGFEGISGKQGWRFSTKPKAPRADAERVVVSADGTGDFNTVQGALDFVPDHPAKRTTIYVHNGDYEEIVYFRNKSNLTIQGEQRDKVRIHYANNEAFNPHPPNISTNEQPGTFPSRRAAFAADNVKAVHLRDLALETTLQGQAEGLLITGEENIVSKVTVIGSGDALQVNGSTYLPDVKVIGHGDTILGRGPAFFERCEIQSVGAFMWIRNPSTNHGNVFVDCSFKTLGGGQTELARLPANKGKNYPHAEAVLINATLNGISPAGWGPVDGDATHVRFWEYNSRNADGTPIDAAQRHPASRQLDKVKDAETIENYRKPSFILNGWQP</sequence>